<protein>
    <recommendedName>
        <fullName evidence="4">Cys-tRNA(Pro)/Cys-tRNA(Cys) deacylase</fullName>
        <ecNumber evidence="4">4.2.-.-</ecNumber>
    </recommendedName>
</protein>
<evidence type="ECO:0000256" key="1">
    <source>
        <dbReference type="ARBA" id="ARBA00009798"/>
    </source>
</evidence>
<dbReference type="PANTHER" id="PTHR30411:SF0">
    <property type="entry name" value="CYS-TRNA(PRO)_CYS-TRNA(CYS) DEACYLASE YBAK"/>
    <property type="match status" value="1"/>
</dbReference>
<evidence type="ECO:0000256" key="2">
    <source>
        <dbReference type="ARBA" id="ARBA00022917"/>
    </source>
</evidence>
<reference evidence="6" key="1">
    <citation type="submission" date="2019-01" db="EMBL/GenBank/DDBJ databases">
        <title>Sinorhodobacter populi sp. nov. isolated from the symptomatic bark tissue of Populus euramericana canker.</title>
        <authorList>
            <person name="Xu G."/>
        </authorList>
    </citation>
    <scope>NUCLEOTIDE SEQUENCE [LARGE SCALE GENOMIC DNA]</scope>
    <source>
        <strain evidence="6">CGMCC 1.12963</strain>
    </source>
</reference>
<dbReference type="SUPFAM" id="SSF55826">
    <property type="entry name" value="YbaK/ProRS associated domain"/>
    <property type="match status" value="1"/>
</dbReference>
<organism evidence="6 7">
    <name type="scientific">Paenirhodobacter huangdaonensis</name>
    <dbReference type="NCBI Taxonomy" id="2501515"/>
    <lineage>
        <taxon>Bacteria</taxon>
        <taxon>Pseudomonadati</taxon>
        <taxon>Pseudomonadota</taxon>
        <taxon>Alphaproteobacteria</taxon>
        <taxon>Rhodobacterales</taxon>
        <taxon>Rhodobacter group</taxon>
        <taxon>Paenirhodobacter</taxon>
    </lineage>
</organism>
<comment type="caution">
    <text evidence="6">The sequence shown here is derived from an EMBL/GenBank/DDBJ whole genome shotgun (WGS) entry which is preliminary data.</text>
</comment>
<evidence type="ECO:0000256" key="4">
    <source>
        <dbReference type="PIRNR" id="PIRNR006181"/>
    </source>
</evidence>
<dbReference type="GO" id="GO:0002161">
    <property type="term" value="F:aminoacyl-tRNA deacylase activity"/>
    <property type="evidence" value="ECO:0007669"/>
    <property type="project" value="InterPro"/>
</dbReference>
<evidence type="ECO:0000313" key="7">
    <source>
        <dbReference type="Proteomes" id="UP000288071"/>
    </source>
</evidence>
<sequence>MSTQTPSTQALKRAGVDFDIREYDYPHDHGHERIALQAAEAIGADPARVLKTLMVEVDGKPACAVIPSDRTLSMKRVAAAFGGKAAQMMDAAKAERLTGFHTGGISPFGQRKRVPVAIEAAVMDFPTVVINGGKRGMMVILAPADALTAAGATAQPLIAD</sequence>
<accession>A0A3S3PEG2</accession>
<gene>
    <name evidence="6" type="primary">ybaK</name>
    <name evidence="6" type="ORF">EOW66_09500</name>
</gene>
<keyword evidence="7" id="KW-1185">Reference proteome</keyword>
<dbReference type="PIRSF" id="PIRSF006181">
    <property type="entry name" value="EbsC_YbaK"/>
    <property type="match status" value="1"/>
</dbReference>
<dbReference type="AlphaFoldDB" id="A0A3S3PEG2"/>
<keyword evidence="3 4" id="KW-0456">Lyase</keyword>
<evidence type="ECO:0000313" key="6">
    <source>
        <dbReference type="EMBL" id="RWR52001.1"/>
    </source>
</evidence>
<dbReference type="Proteomes" id="UP000288071">
    <property type="component" value="Unassembled WGS sequence"/>
</dbReference>
<dbReference type="Gene3D" id="3.90.960.10">
    <property type="entry name" value="YbaK/aminoacyl-tRNA synthetase-associated domain"/>
    <property type="match status" value="1"/>
</dbReference>
<dbReference type="GO" id="GO:0006412">
    <property type="term" value="P:translation"/>
    <property type="evidence" value="ECO:0007669"/>
    <property type="project" value="UniProtKB-KW"/>
</dbReference>
<dbReference type="CDD" id="cd00002">
    <property type="entry name" value="YbaK_deacylase"/>
    <property type="match status" value="1"/>
</dbReference>
<evidence type="ECO:0000256" key="3">
    <source>
        <dbReference type="ARBA" id="ARBA00023239"/>
    </source>
</evidence>
<comment type="similarity">
    <text evidence="1 4">Belongs to the prolyl-tRNA editing family. YbaK/EbsC subfamily.</text>
</comment>
<dbReference type="InterPro" id="IPR004369">
    <property type="entry name" value="Prolyl-tRNA_editing_YbaK/EbsC"/>
</dbReference>
<dbReference type="PANTHER" id="PTHR30411">
    <property type="entry name" value="CYTOPLASMIC PROTEIN"/>
    <property type="match status" value="1"/>
</dbReference>
<dbReference type="NCBIfam" id="TIGR00011">
    <property type="entry name" value="YbaK_EbsC"/>
    <property type="match status" value="1"/>
</dbReference>
<dbReference type="EC" id="4.2.-.-" evidence="4"/>
<feature type="domain" description="YbaK/aminoacyl-tRNA synthetase-associated" evidence="5">
    <location>
        <begin position="36"/>
        <end position="146"/>
    </location>
</feature>
<proteinExistence type="inferred from homology"/>
<dbReference type="RefSeq" id="WP_128156148.1">
    <property type="nucleotide sequence ID" value="NZ_JBHSOM010000006.1"/>
</dbReference>
<dbReference type="EMBL" id="SAVA01000005">
    <property type="protein sequence ID" value="RWR52001.1"/>
    <property type="molecule type" value="Genomic_DNA"/>
</dbReference>
<evidence type="ECO:0000259" key="5">
    <source>
        <dbReference type="Pfam" id="PF04073"/>
    </source>
</evidence>
<dbReference type="InterPro" id="IPR007214">
    <property type="entry name" value="YbaK/aa-tRNA-synth-assoc-dom"/>
</dbReference>
<keyword evidence="2 4" id="KW-0648">Protein biosynthesis</keyword>
<name>A0A3S3PEG2_9RHOB</name>
<dbReference type="Pfam" id="PF04073">
    <property type="entry name" value="tRNA_edit"/>
    <property type="match status" value="1"/>
</dbReference>
<dbReference type="GO" id="GO:0016829">
    <property type="term" value="F:lyase activity"/>
    <property type="evidence" value="ECO:0007669"/>
    <property type="project" value="UniProtKB-KW"/>
</dbReference>
<dbReference type="InterPro" id="IPR036754">
    <property type="entry name" value="YbaK/aa-tRNA-synt-asso_dom_sf"/>
</dbReference>
<reference evidence="6" key="2">
    <citation type="submission" date="2019-01" db="EMBL/GenBank/DDBJ databases">
        <authorList>
            <person name="Li Y."/>
        </authorList>
    </citation>
    <scope>NUCLEOTIDE SEQUENCE [LARGE SCALE GENOMIC DNA]</scope>
    <source>
        <strain evidence="6">CGMCC 1.12963</strain>
    </source>
</reference>